<keyword evidence="9" id="KW-1185">Reference proteome</keyword>
<dbReference type="InterPro" id="IPR051542">
    <property type="entry name" value="Hydrogenase_cytochrome"/>
</dbReference>
<feature type="transmembrane region" description="Helical" evidence="6">
    <location>
        <begin position="21"/>
        <end position="40"/>
    </location>
</feature>
<keyword evidence="4 6" id="KW-1133">Transmembrane helix</keyword>
<evidence type="ECO:0000256" key="1">
    <source>
        <dbReference type="ARBA" id="ARBA00004651"/>
    </source>
</evidence>
<dbReference type="Proteomes" id="UP001213907">
    <property type="component" value="Chromosome"/>
</dbReference>
<comment type="subcellular location">
    <subcellularLocation>
        <location evidence="1">Cell membrane</location>
        <topology evidence="1">Multi-pass membrane protein</topology>
    </subcellularLocation>
</comment>
<proteinExistence type="predicted"/>
<dbReference type="RefSeq" id="WP_275246908.1">
    <property type="nucleotide sequence ID" value="NZ_BAABDX010000001.1"/>
</dbReference>
<keyword evidence="2" id="KW-1003">Cell membrane</keyword>
<dbReference type="Pfam" id="PF01292">
    <property type="entry name" value="Ni_hydr_CYTB"/>
    <property type="match status" value="1"/>
</dbReference>
<organism evidence="8 9">
    <name type="scientific">Afipia carboxydohydrogena</name>
    <name type="common">Pseudomonas carboxydohydrogena</name>
    <dbReference type="NCBI Taxonomy" id="290"/>
    <lineage>
        <taxon>Bacteria</taxon>
        <taxon>Pseudomonadati</taxon>
        <taxon>Pseudomonadota</taxon>
        <taxon>Alphaproteobacteria</taxon>
        <taxon>Hyphomicrobiales</taxon>
        <taxon>Nitrobacteraceae</taxon>
        <taxon>Afipia</taxon>
    </lineage>
</organism>
<evidence type="ECO:0000256" key="3">
    <source>
        <dbReference type="ARBA" id="ARBA00022692"/>
    </source>
</evidence>
<feature type="transmembrane region" description="Helical" evidence="6">
    <location>
        <begin position="46"/>
        <end position="64"/>
    </location>
</feature>
<dbReference type="SUPFAM" id="SSF81342">
    <property type="entry name" value="Transmembrane di-heme cytochromes"/>
    <property type="match status" value="1"/>
</dbReference>
<dbReference type="Gene3D" id="1.20.950.20">
    <property type="entry name" value="Transmembrane di-heme cytochromes, Chain C"/>
    <property type="match status" value="1"/>
</dbReference>
<gene>
    <name evidence="8" type="ORF">AFIC_002882</name>
</gene>
<feature type="domain" description="Cytochrome b561 bacterial/Ni-hydrogenase" evidence="7">
    <location>
        <begin position="14"/>
        <end position="175"/>
    </location>
</feature>
<dbReference type="PANTHER" id="PTHR30485">
    <property type="entry name" value="NI/FE-HYDROGENASE 1 B-TYPE CYTOCHROME SUBUNIT"/>
    <property type="match status" value="1"/>
</dbReference>
<feature type="transmembrane region" description="Helical" evidence="6">
    <location>
        <begin position="97"/>
        <end position="123"/>
    </location>
</feature>
<evidence type="ECO:0000313" key="9">
    <source>
        <dbReference type="Proteomes" id="UP001213907"/>
    </source>
</evidence>
<feature type="transmembrane region" description="Helical" evidence="6">
    <location>
        <begin position="143"/>
        <end position="163"/>
    </location>
</feature>
<protein>
    <submittedName>
        <fullName evidence="8">Cytochrome b/b6 domain-containing protein</fullName>
    </submittedName>
</protein>
<name>A0ABY8BSK4_AFICR</name>
<accession>A0ABY8BSK4</accession>
<reference evidence="8 9" key="1">
    <citation type="submission" date="2022-11" db="EMBL/GenBank/DDBJ databases">
        <authorList>
            <person name="Siebert D."/>
            <person name="Busche T."/>
            <person name="Saydam E."/>
            <person name="Kalinowski J."/>
            <person name="Ruckert C."/>
            <person name="Blombach B."/>
        </authorList>
    </citation>
    <scope>NUCLEOTIDE SEQUENCE [LARGE SCALE GENOMIC DNA]</scope>
    <source>
        <strain evidence="8 9">DSM 1083</strain>
    </source>
</reference>
<dbReference type="EMBL" id="CP113162">
    <property type="protein sequence ID" value="WEF51302.1"/>
    <property type="molecule type" value="Genomic_DNA"/>
</dbReference>
<dbReference type="InterPro" id="IPR016174">
    <property type="entry name" value="Di-haem_cyt_TM"/>
</dbReference>
<evidence type="ECO:0000256" key="2">
    <source>
        <dbReference type="ARBA" id="ARBA00022475"/>
    </source>
</evidence>
<dbReference type="PANTHER" id="PTHR30485:SF2">
    <property type="entry name" value="BLL0597 PROTEIN"/>
    <property type="match status" value="1"/>
</dbReference>
<evidence type="ECO:0000259" key="7">
    <source>
        <dbReference type="Pfam" id="PF01292"/>
    </source>
</evidence>
<dbReference type="InterPro" id="IPR011577">
    <property type="entry name" value="Cyt_b561_bac/Ni-Hgenase"/>
</dbReference>
<evidence type="ECO:0000256" key="5">
    <source>
        <dbReference type="ARBA" id="ARBA00023136"/>
    </source>
</evidence>
<keyword evidence="3 6" id="KW-0812">Transmembrane</keyword>
<evidence type="ECO:0000256" key="6">
    <source>
        <dbReference type="SAM" id="Phobius"/>
    </source>
</evidence>
<evidence type="ECO:0000256" key="4">
    <source>
        <dbReference type="ARBA" id="ARBA00022989"/>
    </source>
</evidence>
<sequence>MSTEDDHSAPHIYVWDLPLRIMHWSLAASIVVAWLSAVVLDSLHRQAGYIAIALVALRIVWGFVGSDSSRLSRLKFLLPNAIRFLCRLMRGRTGGYVGLNPAGAVMLVASLSLTLISGISGWMQVTVRFFGVAWVQVLHTWSSYALLVLAGVHILGVVVVSVMQRQNLVVAMFTGKKRRKFPGRAYRPGKAPHSPKGA</sequence>
<evidence type="ECO:0000313" key="8">
    <source>
        <dbReference type="EMBL" id="WEF51302.1"/>
    </source>
</evidence>
<keyword evidence="5 6" id="KW-0472">Membrane</keyword>